<dbReference type="RefSeq" id="WP_059031451.1">
    <property type="nucleotide sequence ID" value="NZ_DF976999.1"/>
</dbReference>
<keyword evidence="1" id="KW-0966">Cell projection</keyword>
<gene>
    <name evidence="1" type="ORF">TSYNT_5203</name>
</gene>
<keyword evidence="1" id="KW-0969">Cilium</keyword>
<dbReference type="AlphaFoldDB" id="A0A0U9HC65"/>
<organism evidence="1">
    <name type="scientific">Tepidanaerobacter syntrophicus</name>
    <dbReference type="NCBI Taxonomy" id="224999"/>
    <lineage>
        <taxon>Bacteria</taxon>
        <taxon>Bacillati</taxon>
        <taxon>Bacillota</taxon>
        <taxon>Clostridia</taxon>
        <taxon>Thermosediminibacterales</taxon>
        <taxon>Tepidanaerobacteraceae</taxon>
        <taxon>Tepidanaerobacter</taxon>
    </lineage>
</organism>
<dbReference type="STRING" id="224999.GCA_001485475_00359"/>
<protein>
    <submittedName>
        <fullName evidence="1">Flagellar operon protein TIGR03826</fullName>
    </submittedName>
</protein>
<reference evidence="1" key="1">
    <citation type="journal article" date="2016" name="Genome Announc.">
        <title>Draft Genome Sequence of the Syntrophic Lactate-Degrading Bacterium Tepidanaerobacter syntrophicus JLT.</title>
        <authorList>
            <person name="Matsuura N."/>
            <person name="Ohashi A."/>
            <person name="Tourlousse D.M."/>
            <person name="Sekiguchi Y."/>
        </authorList>
    </citation>
    <scope>NUCLEOTIDE SEQUENCE [LARGE SCALE GENOMIC DNA]</scope>
    <source>
        <strain evidence="1">JL</strain>
    </source>
</reference>
<dbReference type="OrthoDB" id="1739831at2"/>
<evidence type="ECO:0000313" key="2">
    <source>
        <dbReference type="Proteomes" id="UP000062160"/>
    </source>
</evidence>
<name>A0A0U9HC65_9FIRM</name>
<keyword evidence="1" id="KW-0282">Flagellum</keyword>
<keyword evidence="2" id="KW-1185">Reference proteome</keyword>
<proteinExistence type="predicted"/>
<dbReference type="InterPro" id="IPR022258">
    <property type="entry name" value="Flagellar_operon_YvyF"/>
</dbReference>
<evidence type="ECO:0000313" key="1">
    <source>
        <dbReference type="EMBL" id="GAQ24377.1"/>
    </source>
</evidence>
<accession>A0A0U9HC65</accession>
<dbReference type="EMBL" id="DF976999">
    <property type="protein sequence ID" value="GAQ24377.1"/>
    <property type="molecule type" value="Genomic_DNA"/>
</dbReference>
<dbReference type="Proteomes" id="UP000062160">
    <property type="component" value="Unassembled WGS sequence"/>
</dbReference>
<dbReference type="NCBIfam" id="TIGR03826">
    <property type="entry name" value="YvyF"/>
    <property type="match status" value="1"/>
</dbReference>
<sequence>MELRNCPECGKLFVYVRRNLCPDCLKKDEENYEKVKTYLSENPKATIDEISDATQVPAKNILEYLKEGRLMLSPGNVNIILNCEICGTPILYGRVCEECSKKLKSGFVSQNEPIPTKEDMTGKIHITKLIKYKKETK</sequence>